<protein>
    <submittedName>
        <fullName evidence="1">Uncharacterized protein</fullName>
    </submittedName>
</protein>
<sequence>MGASDIAEDSYLAQSFNQDLQPLVNGVLNRGLSGQNTNAQLGKMKTSNVGGNVCAHFKQQLLQTFFFSTPGVFLVFADECVSVDVFVCLCFLKPIYLIGPILCLSLKGMAAVPIPLNVVSCMGGTNYNACAHIASFQRERLGILYYLAKMEEKEGGFLNFTGSGLE</sequence>
<dbReference type="Proteomes" id="UP001476798">
    <property type="component" value="Unassembled WGS sequence"/>
</dbReference>
<dbReference type="EMBL" id="JAHRIO010054021">
    <property type="protein sequence ID" value="MEQ2176510.1"/>
    <property type="molecule type" value="Genomic_DNA"/>
</dbReference>
<comment type="caution">
    <text evidence="1">The sequence shown here is derived from an EMBL/GenBank/DDBJ whole genome shotgun (WGS) entry which is preliminary data.</text>
</comment>
<evidence type="ECO:0000313" key="1">
    <source>
        <dbReference type="EMBL" id="MEQ2176510.1"/>
    </source>
</evidence>
<evidence type="ECO:0000313" key="2">
    <source>
        <dbReference type="Proteomes" id="UP001476798"/>
    </source>
</evidence>
<reference evidence="1 2" key="1">
    <citation type="submission" date="2021-06" db="EMBL/GenBank/DDBJ databases">
        <authorList>
            <person name="Palmer J.M."/>
        </authorList>
    </citation>
    <scope>NUCLEOTIDE SEQUENCE [LARGE SCALE GENOMIC DNA]</scope>
    <source>
        <strain evidence="1 2">GA_2019</strain>
        <tissue evidence="1">Muscle</tissue>
    </source>
</reference>
<name>A0ABV0NYL1_9TELE</name>
<organism evidence="1 2">
    <name type="scientific">Goodea atripinnis</name>
    <dbReference type="NCBI Taxonomy" id="208336"/>
    <lineage>
        <taxon>Eukaryota</taxon>
        <taxon>Metazoa</taxon>
        <taxon>Chordata</taxon>
        <taxon>Craniata</taxon>
        <taxon>Vertebrata</taxon>
        <taxon>Euteleostomi</taxon>
        <taxon>Actinopterygii</taxon>
        <taxon>Neopterygii</taxon>
        <taxon>Teleostei</taxon>
        <taxon>Neoteleostei</taxon>
        <taxon>Acanthomorphata</taxon>
        <taxon>Ovalentaria</taxon>
        <taxon>Atherinomorphae</taxon>
        <taxon>Cyprinodontiformes</taxon>
        <taxon>Goodeidae</taxon>
        <taxon>Goodea</taxon>
    </lineage>
</organism>
<proteinExistence type="predicted"/>
<keyword evidence="2" id="KW-1185">Reference proteome</keyword>
<gene>
    <name evidence="1" type="ORF">GOODEAATRI_028702</name>
</gene>
<accession>A0ABV0NYL1</accession>